<dbReference type="SUPFAM" id="SSF52540">
    <property type="entry name" value="P-loop containing nucleoside triphosphate hydrolases"/>
    <property type="match status" value="1"/>
</dbReference>
<proteinExistence type="predicted"/>
<gene>
    <name evidence="1" type="primary">ras2_2</name>
    <name evidence="1" type="ORF">LTR77_006980</name>
</gene>
<dbReference type="Gene3D" id="3.40.50.300">
    <property type="entry name" value="P-loop containing nucleotide triphosphate hydrolases"/>
    <property type="match status" value="1"/>
</dbReference>
<dbReference type="InterPro" id="IPR027417">
    <property type="entry name" value="P-loop_NTPase"/>
</dbReference>
<dbReference type="PROSITE" id="PS51419">
    <property type="entry name" value="RAB"/>
    <property type="match status" value="1"/>
</dbReference>
<protein>
    <submittedName>
        <fullName evidence="1">RAS2 protein</fullName>
    </submittedName>
</protein>
<dbReference type="RefSeq" id="XP_064658020.1">
    <property type="nucleotide sequence ID" value="XM_064804219.1"/>
</dbReference>
<dbReference type="PROSITE" id="PS51421">
    <property type="entry name" value="RAS"/>
    <property type="match status" value="1"/>
</dbReference>
<evidence type="ECO:0000313" key="2">
    <source>
        <dbReference type="Proteomes" id="UP001337655"/>
    </source>
</evidence>
<dbReference type="GO" id="GO:0003924">
    <property type="term" value="F:GTPase activity"/>
    <property type="evidence" value="ECO:0007669"/>
    <property type="project" value="InterPro"/>
</dbReference>
<keyword evidence="2" id="KW-1185">Reference proteome</keyword>
<name>A0AAV9P665_9PEZI</name>
<organism evidence="1 2">
    <name type="scientific">Saxophila tyrrhenica</name>
    <dbReference type="NCBI Taxonomy" id="1690608"/>
    <lineage>
        <taxon>Eukaryota</taxon>
        <taxon>Fungi</taxon>
        <taxon>Dikarya</taxon>
        <taxon>Ascomycota</taxon>
        <taxon>Pezizomycotina</taxon>
        <taxon>Dothideomycetes</taxon>
        <taxon>Dothideomycetidae</taxon>
        <taxon>Mycosphaerellales</taxon>
        <taxon>Extremaceae</taxon>
        <taxon>Saxophila</taxon>
    </lineage>
</organism>
<sequence length="87" mass="10088">MREVSTEEGAAVAKELDCMFIETSAKDGTNVEQAFCDPVRRLIELHKQILEPPKENELAPKETAGVRKSSFWDKLRRRFSHERNDDR</sequence>
<dbReference type="GO" id="GO:0005525">
    <property type="term" value="F:GTP binding"/>
    <property type="evidence" value="ECO:0007669"/>
    <property type="project" value="InterPro"/>
</dbReference>
<dbReference type="Proteomes" id="UP001337655">
    <property type="component" value="Unassembled WGS sequence"/>
</dbReference>
<evidence type="ECO:0000313" key="1">
    <source>
        <dbReference type="EMBL" id="KAK5168410.1"/>
    </source>
</evidence>
<dbReference type="InterPro" id="IPR001806">
    <property type="entry name" value="Small_GTPase"/>
</dbReference>
<dbReference type="Pfam" id="PF00071">
    <property type="entry name" value="Ras"/>
    <property type="match status" value="1"/>
</dbReference>
<dbReference type="GeneID" id="89928318"/>
<dbReference type="AlphaFoldDB" id="A0AAV9P665"/>
<accession>A0AAV9P665</accession>
<comment type="caution">
    <text evidence="1">The sequence shown here is derived from an EMBL/GenBank/DDBJ whole genome shotgun (WGS) entry which is preliminary data.</text>
</comment>
<dbReference type="EMBL" id="JAVRRT010000010">
    <property type="protein sequence ID" value="KAK5168410.1"/>
    <property type="molecule type" value="Genomic_DNA"/>
</dbReference>
<reference evidence="1 2" key="1">
    <citation type="submission" date="2023-08" db="EMBL/GenBank/DDBJ databases">
        <title>Black Yeasts Isolated from many extreme environments.</title>
        <authorList>
            <person name="Coleine C."/>
            <person name="Stajich J.E."/>
            <person name="Selbmann L."/>
        </authorList>
    </citation>
    <scope>NUCLEOTIDE SEQUENCE [LARGE SCALE GENOMIC DNA]</scope>
    <source>
        <strain evidence="1 2">CCFEE 5935</strain>
    </source>
</reference>